<gene>
    <name evidence="2" type="ORF">BJP36_17665</name>
</gene>
<dbReference type="Gene3D" id="1.10.10.1770">
    <property type="entry name" value="Gun4-like"/>
    <property type="match status" value="1"/>
</dbReference>
<dbReference type="Proteomes" id="UP000176944">
    <property type="component" value="Chromosome"/>
</dbReference>
<sequence>MIAVWLCGQCLVVDSWGNAMVDGCTPHQTDKPKLYLYCIFADQLPSPWRKPMTRHHYEPELKLRSEKGVDYTKLRDVLAAGKWKEADLETARVLLEAAGREAEKWLDVESLKTFPCADLLTIDQLWVRYSQGHFGLSVQQSIYQEVAGDCVRLGERIGWRVRGDWIAYSKIKWNLDAQMGHLPVCMAFIWSNHRSVSGIVWLSRVGCEAWYTSFMQRLVKCSL</sequence>
<evidence type="ECO:0000313" key="2">
    <source>
        <dbReference type="EMBL" id="AOY84735.2"/>
    </source>
</evidence>
<organism evidence="2 3">
    <name type="scientific">Moorena producens (strain JHB)</name>
    <dbReference type="NCBI Taxonomy" id="1454205"/>
    <lineage>
        <taxon>Bacteria</taxon>
        <taxon>Bacillati</taxon>
        <taxon>Cyanobacteriota</taxon>
        <taxon>Cyanophyceae</taxon>
        <taxon>Coleofasciculales</taxon>
        <taxon>Coleofasciculaceae</taxon>
        <taxon>Moorena</taxon>
    </lineage>
</organism>
<dbReference type="Pfam" id="PF05419">
    <property type="entry name" value="GUN4"/>
    <property type="match status" value="1"/>
</dbReference>
<dbReference type="EMBL" id="CP017708">
    <property type="protein sequence ID" value="AOY84735.2"/>
    <property type="molecule type" value="Genomic_DNA"/>
</dbReference>
<feature type="domain" description="GUN4-like" evidence="1">
    <location>
        <begin position="65"/>
        <end position="186"/>
    </location>
</feature>
<protein>
    <submittedName>
        <fullName evidence="2">GUN4 domain-containing protein</fullName>
    </submittedName>
</protein>
<dbReference type="GO" id="GO:0046906">
    <property type="term" value="F:tetrapyrrole binding"/>
    <property type="evidence" value="ECO:0007669"/>
    <property type="project" value="TreeGrafter"/>
</dbReference>
<dbReference type="SUPFAM" id="SSF140869">
    <property type="entry name" value="GUN4-like"/>
    <property type="match status" value="1"/>
</dbReference>
<dbReference type="AlphaFoldDB" id="A0A1D9GB79"/>
<reference evidence="3" key="1">
    <citation type="submission" date="2016-10" db="EMBL/GenBank/DDBJ databases">
        <title>Comparative genomics uncovers the prolific and rare metabolic potential of the cyanobacterial genus Moorea.</title>
        <authorList>
            <person name="Leao T."/>
            <person name="Castelao G."/>
            <person name="Korobeynikov A."/>
            <person name="Monroe E.A."/>
            <person name="Podell S."/>
            <person name="Glukhov E."/>
            <person name="Allen E."/>
            <person name="Gerwick W.H."/>
            <person name="Gerwick L."/>
        </authorList>
    </citation>
    <scope>NUCLEOTIDE SEQUENCE [LARGE SCALE GENOMIC DNA]</scope>
    <source>
        <strain evidence="3">JHB</strain>
    </source>
</reference>
<dbReference type="InterPro" id="IPR037215">
    <property type="entry name" value="GUN4-like_sf"/>
</dbReference>
<evidence type="ECO:0000313" key="3">
    <source>
        <dbReference type="Proteomes" id="UP000176944"/>
    </source>
</evidence>
<dbReference type="InterPro" id="IPR008629">
    <property type="entry name" value="GUN4-like"/>
</dbReference>
<evidence type="ECO:0000259" key="1">
    <source>
        <dbReference type="Pfam" id="PF05419"/>
    </source>
</evidence>
<accession>A0A1D9GB79</accession>
<dbReference type="PANTHER" id="PTHR34800">
    <property type="entry name" value="TETRAPYRROLE-BINDING PROTEIN, CHLOROPLASTIC"/>
    <property type="match status" value="1"/>
</dbReference>
<proteinExistence type="predicted"/>
<name>A0A1D9GB79_MOOP1</name>
<dbReference type="PANTHER" id="PTHR34800:SF1">
    <property type="entry name" value="TETRAPYRROLE-BINDING PROTEIN, CHLOROPLASTIC"/>
    <property type="match status" value="1"/>
</dbReference>
<dbReference type="CDD" id="cd16383">
    <property type="entry name" value="GUN4"/>
    <property type="match status" value="1"/>
</dbReference>
<dbReference type="Gene3D" id="1.25.40.620">
    <property type="match status" value="1"/>
</dbReference>